<feature type="compositionally biased region" description="Basic and acidic residues" evidence="1">
    <location>
        <begin position="89"/>
        <end position="124"/>
    </location>
</feature>
<protein>
    <submittedName>
        <fullName evidence="2">Uncharacterized protein</fullName>
    </submittedName>
</protein>
<sequence>MERFKLAAVDTASVKAEITRDKEKAFSSKKTPIQEKPEKSKEDKLVDDLMSKPVAPERNMPENPFTAKTEKSVPSEPTSRTHGNFTKEGTVERPDKPSVRAELKKIQERRRSEQKSDTRTENRQKVHKKSSKEMEK</sequence>
<feature type="compositionally biased region" description="Polar residues" evidence="1">
    <location>
        <begin position="75"/>
        <end position="84"/>
    </location>
</feature>
<gene>
    <name evidence="2" type="ORF">SDC9_197570</name>
</gene>
<feature type="compositionally biased region" description="Basic and acidic residues" evidence="1">
    <location>
        <begin position="18"/>
        <end position="50"/>
    </location>
</feature>
<organism evidence="2">
    <name type="scientific">bioreactor metagenome</name>
    <dbReference type="NCBI Taxonomy" id="1076179"/>
    <lineage>
        <taxon>unclassified sequences</taxon>
        <taxon>metagenomes</taxon>
        <taxon>ecological metagenomes</taxon>
    </lineage>
</organism>
<evidence type="ECO:0000256" key="1">
    <source>
        <dbReference type="SAM" id="MobiDB-lite"/>
    </source>
</evidence>
<proteinExistence type="predicted"/>
<dbReference type="AlphaFoldDB" id="A0A645IG59"/>
<evidence type="ECO:0000313" key="2">
    <source>
        <dbReference type="EMBL" id="MPN49946.1"/>
    </source>
</evidence>
<reference evidence="2" key="1">
    <citation type="submission" date="2019-08" db="EMBL/GenBank/DDBJ databases">
        <authorList>
            <person name="Kucharzyk K."/>
            <person name="Murdoch R.W."/>
            <person name="Higgins S."/>
            <person name="Loffler F."/>
        </authorList>
    </citation>
    <scope>NUCLEOTIDE SEQUENCE</scope>
</reference>
<name>A0A645IG59_9ZZZZ</name>
<comment type="caution">
    <text evidence="2">The sequence shown here is derived from an EMBL/GenBank/DDBJ whole genome shotgun (WGS) entry which is preliminary data.</text>
</comment>
<dbReference type="EMBL" id="VSSQ01113665">
    <property type="protein sequence ID" value="MPN49946.1"/>
    <property type="molecule type" value="Genomic_DNA"/>
</dbReference>
<feature type="region of interest" description="Disordered" evidence="1">
    <location>
        <begin position="18"/>
        <end position="136"/>
    </location>
</feature>
<accession>A0A645IG59</accession>